<dbReference type="EMBL" id="CP047898">
    <property type="protein sequence ID" value="QHK18534.1"/>
    <property type="molecule type" value="Genomic_DNA"/>
</dbReference>
<dbReference type="InterPro" id="IPR001387">
    <property type="entry name" value="Cro/C1-type_HTH"/>
</dbReference>
<dbReference type="InterPro" id="IPR010982">
    <property type="entry name" value="Lambda_DNA-bd_dom_sf"/>
</dbReference>
<keyword evidence="3" id="KW-1185">Reference proteome</keyword>
<sequence length="124" mass="13722">MDHAPGVDVKVLYAALDAARNEQSLSWRQLAKELEVSPSTLSRIANGLKPDLSAFARMTTWLRMPAESFYVGTNQETAEEPELVAALAPLLRARRDLKEEDVVYLEQLIGAAAHRFRTEAAARG</sequence>
<proteinExistence type="predicted"/>
<evidence type="ECO:0000259" key="1">
    <source>
        <dbReference type="PROSITE" id="PS50943"/>
    </source>
</evidence>
<organism evidence="2 3">
    <name type="scientific">Pseudarthrobacter psychrotolerans</name>
    <dbReference type="NCBI Taxonomy" id="2697569"/>
    <lineage>
        <taxon>Bacteria</taxon>
        <taxon>Bacillati</taxon>
        <taxon>Actinomycetota</taxon>
        <taxon>Actinomycetes</taxon>
        <taxon>Micrococcales</taxon>
        <taxon>Micrococcaceae</taxon>
        <taxon>Pseudarthrobacter</taxon>
    </lineage>
</organism>
<name>A0A6P1NJ86_9MICC</name>
<reference evidence="2 3" key="1">
    <citation type="submission" date="2020-01" db="EMBL/GenBank/DDBJ databases">
        <title>Pseudarthrobacter psychrotolerans sp. nov., isolated from antarctic soil.</title>
        <authorList>
            <person name="Shin Y."/>
            <person name="Park W."/>
        </authorList>
    </citation>
    <scope>NUCLEOTIDE SEQUENCE [LARGE SCALE GENOMIC DNA]</scope>
    <source>
        <strain evidence="2 3">YJ56</strain>
    </source>
</reference>
<dbReference type="Gene3D" id="1.10.260.40">
    <property type="entry name" value="lambda repressor-like DNA-binding domains"/>
    <property type="match status" value="1"/>
</dbReference>
<evidence type="ECO:0000313" key="3">
    <source>
        <dbReference type="Proteomes" id="UP000464186"/>
    </source>
</evidence>
<evidence type="ECO:0000313" key="2">
    <source>
        <dbReference type="EMBL" id="QHK18534.1"/>
    </source>
</evidence>
<dbReference type="Proteomes" id="UP000464186">
    <property type="component" value="Chromosome"/>
</dbReference>
<dbReference type="SUPFAM" id="SSF47413">
    <property type="entry name" value="lambda repressor-like DNA-binding domains"/>
    <property type="match status" value="1"/>
</dbReference>
<dbReference type="Pfam" id="PF01381">
    <property type="entry name" value="HTH_3"/>
    <property type="match status" value="1"/>
</dbReference>
<feature type="domain" description="HTH cro/C1-type" evidence="1">
    <location>
        <begin position="16"/>
        <end position="69"/>
    </location>
</feature>
<gene>
    <name evidence="2" type="ORF">GU243_00625</name>
</gene>
<accession>A0A6P1NJ86</accession>
<dbReference type="CDD" id="cd00093">
    <property type="entry name" value="HTH_XRE"/>
    <property type="match status" value="1"/>
</dbReference>
<dbReference type="SMART" id="SM00530">
    <property type="entry name" value="HTH_XRE"/>
    <property type="match status" value="1"/>
</dbReference>
<protein>
    <submittedName>
        <fullName evidence="2">Helix-turn-helix domain-containing protein</fullName>
    </submittedName>
</protein>
<dbReference type="KEGG" id="psey:GU243_00625"/>
<dbReference type="PROSITE" id="PS50943">
    <property type="entry name" value="HTH_CROC1"/>
    <property type="match status" value="1"/>
</dbReference>
<dbReference type="GO" id="GO:0003677">
    <property type="term" value="F:DNA binding"/>
    <property type="evidence" value="ECO:0007669"/>
    <property type="project" value="InterPro"/>
</dbReference>
<dbReference type="AlphaFoldDB" id="A0A6P1NJ86"/>